<dbReference type="RefSeq" id="WP_020699687.1">
    <property type="nucleotide sequence ID" value="NZ_AP024746.1"/>
</dbReference>
<name>A0A381ABK9_BORPT</name>
<dbReference type="EMBL" id="UFTT01000002">
    <property type="protein sequence ID" value="SUV66837.1"/>
    <property type="molecule type" value="Genomic_DNA"/>
</dbReference>
<evidence type="ECO:0000313" key="1">
    <source>
        <dbReference type="EMBL" id="SUV66837.1"/>
    </source>
</evidence>
<dbReference type="PANTHER" id="PTHR47505:SF1">
    <property type="entry name" value="DNA UTILIZATION PROTEIN YHGH"/>
    <property type="match status" value="1"/>
</dbReference>
<sequence>MTHIIAHSRRWLARLPSDCPLCGLRAAGGRLCEPCAAEAMAALGPATPRCPCCAVRLAPRARHCADCLRLRPAYQRVVAALDYAGPYRGLISRYKTACRHELAVALADLMLRAIRQADPPLRGPCLLVPVPASAASLRRRGFNPAAELVAALAARLGWPLARTQLRPARVLAGRQTLRGRRDRLRGATGRWRALPVPAGATVALVDDVVTTGATAHCAARALLAAGAGRVIVLAAARTPASHG</sequence>
<dbReference type="PANTHER" id="PTHR47505">
    <property type="entry name" value="DNA UTILIZATION PROTEIN YHGH"/>
    <property type="match status" value="1"/>
</dbReference>
<dbReference type="InterPro" id="IPR051910">
    <property type="entry name" value="ComF/GntX_DNA_util-trans"/>
</dbReference>
<proteinExistence type="predicted"/>
<reference evidence="1 2" key="1">
    <citation type="submission" date="2018-06" db="EMBL/GenBank/DDBJ databases">
        <authorList>
            <consortium name="Pathogen Informatics"/>
            <person name="Doyle S."/>
        </authorList>
    </citation>
    <scope>NUCLEOTIDE SEQUENCE [LARGE SCALE GENOMIC DNA]</scope>
    <source>
        <strain evidence="1 2">NCTC10911</strain>
    </source>
</reference>
<organism evidence="1 2">
    <name type="scientific">Bordetella pertussis</name>
    <dbReference type="NCBI Taxonomy" id="520"/>
    <lineage>
        <taxon>Bacteria</taxon>
        <taxon>Pseudomonadati</taxon>
        <taxon>Pseudomonadota</taxon>
        <taxon>Betaproteobacteria</taxon>
        <taxon>Burkholderiales</taxon>
        <taxon>Alcaligenaceae</taxon>
        <taxon>Bordetella</taxon>
    </lineage>
</organism>
<dbReference type="InterPro" id="IPR029057">
    <property type="entry name" value="PRTase-like"/>
</dbReference>
<dbReference type="GeneID" id="69600326"/>
<protein>
    <submittedName>
        <fullName evidence="1">DNA utilization protein GntX</fullName>
    </submittedName>
</protein>
<dbReference type="Gene3D" id="3.40.50.2020">
    <property type="match status" value="1"/>
</dbReference>
<gene>
    <name evidence="1" type="ORF">NCTC10911_03901</name>
</gene>
<accession>A0A381ABK9</accession>
<dbReference type="SUPFAM" id="SSF53271">
    <property type="entry name" value="PRTase-like"/>
    <property type="match status" value="1"/>
</dbReference>
<evidence type="ECO:0000313" key="2">
    <source>
        <dbReference type="Proteomes" id="UP000255014"/>
    </source>
</evidence>
<dbReference type="AlphaFoldDB" id="A0A381ABK9"/>
<dbReference type="Proteomes" id="UP000255014">
    <property type="component" value="Unassembled WGS sequence"/>
</dbReference>